<evidence type="ECO:0000256" key="3">
    <source>
        <dbReference type="ARBA" id="ARBA00023163"/>
    </source>
</evidence>
<dbReference type="InterPro" id="IPR000835">
    <property type="entry name" value="HTH_MarR-typ"/>
</dbReference>
<dbReference type="Proteomes" id="UP000192721">
    <property type="component" value="Unassembled WGS sequence"/>
</dbReference>
<accession>A0A1W0CRA1</accession>
<dbReference type="PRINTS" id="PR00598">
    <property type="entry name" value="HTHMARR"/>
</dbReference>
<dbReference type="SUPFAM" id="SSF46785">
    <property type="entry name" value="Winged helix' DNA-binding domain"/>
    <property type="match status" value="1"/>
</dbReference>
<protein>
    <submittedName>
        <fullName evidence="5">MarR family transcriptional regulator</fullName>
    </submittedName>
</protein>
<dbReference type="EMBL" id="MUKV01000020">
    <property type="protein sequence ID" value="OQS37183.1"/>
    <property type="molecule type" value="Genomic_DNA"/>
</dbReference>
<keyword evidence="1" id="KW-0805">Transcription regulation</keyword>
<evidence type="ECO:0000313" key="5">
    <source>
        <dbReference type="EMBL" id="OQS37183.1"/>
    </source>
</evidence>
<dbReference type="GO" id="GO:0003700">
    <property type="term" value="F:DNA-binding transcription factor activity"/>
    <property type="evidence" value="ECO:0007669"/>
    <property type="project" value="InterPro"/>
</dbReference>
<dbReference type="InterPro" id="IPR036390">
    <property type="entry name" value="WH_DNA-bd_sf"/>
</dbReference>
<evidence type="ECO:0000256" key="2">
    <source>
        <dbReference type="ARBA" id="ARBA00023125"/>
    </source>
</evidence>
<dbReference type="Pfam" id="PF01047">
    <property type="entry name" value="MarR"/>
    <property type="match status" value="1"/>
</dbReference>
<evidence type="ECO:0000259" key="4">
    <source>
        <dbReference type="PROSITE" id="PS50995"/>
    </source>
</evidence>
<dbReference type="PROSITE" id="PS50995">
    <property type="entry name" value="HTH_MARR_2"/>
    <property type="match status" value="1"/>
</dbReference>
<evidence type="ECO:0000256" key="1">
    <source>
        <dbReference type="ARBA" id="ARBA00023015"/>
    </source>
</evidence>
<organism evidence="5 6">
    <name type="scientific">Chromobacterium haemolyticum</name>
    <dbReference type="NCBI Taxonomy" id="394935"/>
    <lineage>
        <taxon>Bacteria</taxon>
        <taxon>Pseudomonadati</taxon>
        <taxon>Pseudomonadota</taxon>
        <taxon>Betaproteobacteria</taxon>
        <taxon>Neisseriales</taxon>
        <taxon>Chromobacteriaceae</taxon>
        <taxon>Chromobacterium</taxon>
    </lineage>
</organism>
<reference evidence="5 6" key="1">
    <citation type="submission" date="2017-02" db="EMBL/GenBank/DDBJ databases">
        <title>Chromobacterium haemolyticum H5244.</title>
        <authorList>
            <person name="Gulvik C.A."/>
        </authorList>
    </citation>
    <scope>NUCLEOTIDE SEQUENCE [LARGE SCALE GENOMIC DNA]</scope>
    <source>
        <strain evidence="5 6">H5244</strain>
    </source>
</reference>
<dbReference type="InterPro" id="IPR036388">
    <property type="entry name" value="WH-like_DNA-bd_sf"/>
</dbReference>
<gene>
    <name evidence="5" type="ORF">B0T45_14880</name>
</gene>
<dbReference type="PANTHER" id="PTHR42756:SF1">
    <property type="entry name" value="TRANSCRIPTIONAL REPRESSOR OF EMRAB OPERON"/>
    <property type="match status" value="1"/>
</dbReference>
<dbReference type="AlphaFoldDB" id="A0A1W0CRA1"/>
<feature type="domain" description="HTH marR-type" evidence="4">
    <location>
        <begin position="28"/>
        <end position="163"/>
    </location>
</feature>
<dbReference type="PANTHER" id="PTHR42756">
    <property type="entry name" value="TRANSCRIPTIONAL REGULATOR, MARR"/>
    <property type="match status" value="1"/>
</dbReference>
<dbReference type="SMART" id="SM00347">
    <property type="entry name" value="HTH_MARR"/>
    <property type="match status" value="1"/>
</dbReference>
<keyword evidence="3" id="KW-0804">Transcription</keyword>
<name>A0A1W0CRA1_9NEIS</name>
<keyword evidence="2" id="KW-0238">DNA-binding</keyword>
<proteinExistence type="predicted"/>
<dbReference type="RefSeq" id="WP_081556026.1">
    <property type="nucleotide sequence ID" value="NZ_CP109905.1"/>
</dbReference>
<dbReference type="GO" id="GO:0003677">
    <property type="term" value="F:DNA binding"/>
    <property type="evidence" value="ECO:0007669"/>
    <property type="project" value="UniProtKB-KW"/>
</dbReference>
<comment type="caution">
    <text evidence="5">The sequence shown here is derived from an EMBL/GenBank/DDBJ whole genome shotgun (WGS) entry which is preliminary data.</text>
</comment>
<sequence>MTQQNAGDAVDAILAQWHRERPDLDVAPMGLIGRLRRCSALLQHRLDATFEQFGLSGWEFDVLATLRRAGAPHSLAPTALFSSLMISSGTMTHRLKVLESKGWIERAACAEDARSTLVRLTESGLELIDRAVTAHVANEHAILSGLNQRSQDALDRKLAELLAVLEPPAA</sequence>
<dbReference type="Gene3D" id="1.10.10.10">
    <property type="entry name" value="Winged helix-like DNA-binding domain superfamily/Winged helix DNA-binding domain"/>
    <property type="match status" value="1"/>
</dbReference>
<evidence type="ECO:0000313" key="6">
    <source>
        <dbReference type="Proteomes" id="UP000192721"/>
    </source>
</evidence>